<sequence>MPFTFSHPAIVLPLKKIKPEWFSLTGLVIGSMSPDLLYFFQMSGEEDYGHTFPGIFVFDLPATLLLTLIFHLWIRNTLILYLPSPLNRKFAKYLPQNIFLFLRKNWHIVLFSAFIGAISHLLWDEAGNTQGWVYKQAPDFFGKELAIGPFNYQIYVYIEYIGSLVGLLAIGWVLFNEPGENSLPPISAQAKFGFWFSVLFFTGAVIILKQSIENHTYSMGSLFVIGISGFFLGIIITCLLFKRWKPNSKPVDFT</sequence>
<proteinExistence type="predicted"/>
<feature type="transmembrane region" description="Helical" evidence="1">
    <location>
        <begin position="154"/>
        <end position="176"/>
    </location>
</feature>
<dbReference type="InterPro" id="IPR025238">
    <property type="entry name" value="DUF4184"/>
</dbReference>
<dbReference type="Proteomes" id="UP001168528">
    <property type="component" value="Unassembled WGS sequence"/>
</dbReference>
<feature type="transmembrane region" description="Helical" evidence="1">
    <location>
        <begin position="21"/>
        <end position="40"/>
    </location>
</feature>
<accession>A0ABT8R5U8</accession>
<dbReference type="EMBL" id="JAUKPO010000004">
    <property type="protein sequence ID" value="MDO1446593.1"/>
    <property type="molecule type" value="Genomic_DNA"/>
</dbReference>
<organism evidence="2 3">
    <name type="scientific">Rhodocytophaga aerolata</name>
    <dbReference type="NCBI Taxonomy" id="455078"/>
    <lineage>
        <taxon>Bacteria</taxon>
        <taxon>Pseudomonadati</taxon>
        <taxon>Bacteroidota</taxon>
        <taxon>Cytophagia</taxon>
        <taxon>Cytophagales</taxon>
        <taxon>Rhodocytophagaceae</taxon>
        <taxon>Rhodocytophaga</taxon>
    </lineage>
</organism>
<feature type="transmembrane region" description="Helical" evidence="1">
    <location>
        <begin position="220"/>
        <end position="241"/>
    </location>
</feature>
<keyword evidence="1" id="KW-0812">Transmembrane</keyword>
<evidence type="ECO:0000313" key="3">
    <source>
        <dbReference type="Proteomes" id="UP001168528"/>
    </source>
</evidence>
<evidence type="ECO:0000313" key="2">
    <source>
        <dbReference type="EMBL" id="MDO1446593.1"/>
    </source>
</evidence>
<gene>
    <name evidence="2" type="ORF">Q0590_10050</name>
</gene>
<feature type="transmembrane region" description="Helical" evidence="1">
    <location>
        <begin position="105"/>
        <end position="123"/>
    </location>
</feature>
<name>A0ABT8R5U8_9BACT</name>
<dbReference type="RefSeq" id="WP_302037394.1">
    <property type="nucleotide sequence ID" value="NZ_JAUKPO010000004.1"/>
</dbReference>
<feature type="transmembrane region" description="Helical" evidence="1">
    <location>
        <begin position="188"/>
        <end position="208"/>
    </location>
</feature>
<evidence type="ECO:0000256" key="1">
    <source>
        <dbReference type="SAM" id="Phobius"/>
    </source>
</evidence>
<dbReference type="Pfam" id="PF13803">
    <property type="entry name" value="DUF4184"/>
    <property type="match status" value="1"/>
</dbReference>
<keyword evidence="1" id="KW-1133">Transmembrane helix</keyword>
<comment type="caution">
    <text evidence="2">The sequence shown here is derived from an EMBL/GenBank/DDBJ whole genome shotgun (WGS) entry which is preliminary data.</text>
</comment>
<keyword evidence="1" id="KW-0472">Membrane</keyword>
<protein>
    <submittedName>
        <fullName evidence="2">DUF4184 family protein</fullName>
    </submittedName>
</protein>
<keyword evidence="3" id="KW-1185">Reference proteome</keyword>
<reference evidence="2" key="1">
    <citation type="submission" date="2023-07" db="EMBL/GenBank/DDBJ databases">
        <title>The genome sequence of Rhodocytophaga aerolata KACC 12507.</title>
        <authorList>
            <person name="Zhang X."/>
        </authorList>
    </citation>
    <scope>NUCLEOTIDE SEQUENCE</scope>
    <source>
        <strain evidence="2">KACC 12507</strain>
    </source>
</reference>
<feature type="transmembrane region" description="Helical" evidence="1">
    <location>
        <begin position="60"/>
        <end position="84"/>
    </location>
</feature>